<gene>
    <name evidence="5" type="ORF">LX97_01333</name>
</gene>
<dbReference type="InterPro" id="IPR051012">
    <property type="entry name" value="CellSynth/LPSAsmb/PSIAsmb"/>
</dbReference>
<dbReference type="PANTHER" id="PTHR45586">
    <property type="entry name" value="TPR REPEAT-CONTAINING PROTEIN PA4667"/>
    <property type="match status" value="1"/>
</dbReference>
<dbReference type="RefSeq" id="WP_015362170.1">
    <property type="nucleotide sequence ID" value="NZ_QKZR01000001.1"/>
</dbReference>
<dbReference type="InterPro" id="IPR011990">
    <property type="entry name" value="TPR-like_helical_dom_sf"/>
</dbReference>
<comment type="caution">
    <text evidence="5">The sequence shown here is derived from an EMBL/GenBank/DDBJ whole genome shotgun (WGS) entry which is preliminary data.</text>
</comment>
<keyword evidence="1" id="KW-0677">Repeat</keyword>
<dbReference type="SUPFAM" id="SSF81901">
    <property type="entry name" value="HCP-like"/>
    <property type="match status" value="1"/>
</dbReference>
<keyword evidence="4" id="KW-0732">Signal</keyword>
<accession>A0ABX5Q3A4</accession>
<dbReference type="SUPFAM" id="SSF48452">
    <property type="entry name" value="TPR-like"/>
    <property type="match status" value="1"/>
</dbReference>
<feature type="signal peptide" evidence="4">
    <location>
        <begin position="1"/>
        <end position="22"/>
    </location>
</feature>
<evidence type="ECO:0000313" key="5">
    <source>
        <dbReference type="EMBL" id="PZX44322.1"/>
    </source>
</evidence>
<dbReference type="Gene3D" id="1.25.40.10">
    <property type="entry name" value="Tetratricopeptide repeat domain"/>
    <property type="match status" value="3"/>
</dbReference>
<evidence type="ECO:0000256" key="2">
    <source>
        <dbReference type="ARBA" id="ARBA00022803"/>
    </source>
</evidence>
<organism evidence="5 6">
    <name type="scientific">Nonlabens dokdonensis</name>
    <dbReference type="NCBI Taxonomy" id="328515"/>
    <lineage>
        <taxon>Bacteria</taxon>
        <taxon>Pseudomonadati</taxon>
        <taxon>Bacteroidota</taxon>
        <taxon>Flavobacteriia</taxon>
        <taxon>Flavobacteriales</taxon>
        <taxon>Flavobacteriaceae</taxon>
        <taxon>Nonlabens</taxon>
    </lineage>
</organism>
<keyword evidence="2 3" id="KW-0802">TPR repeat</keyword>
<evidence type="ECO:0000256" key="3">
    <source>
        <dbReference type="PROSITE-ProRule" id="PRU00339"/>
    </source>
</evidence>
<name>A0ABX5Q3A4_9FLAO</name>
<feature type="repeat" description="TPR" evidence="3">
    <location>
        <begin position="318"/>
        <end position="351"/>
    </location>
</feature>
<evidence type="ECO:0000256" key="4">
    <source>
        <dbReference type="SAM" id="SignalP"/>
    </source>
</evidence>
<keyword evidence="6" id="KW-1185">Reference proteome</keyword>
<dbReference type="PROSITE" id="PS50005">
    <property type="entry name" value="TPR"/>
    <property type="match status" value="1"/>
</dbReference>
<dbReference type="EMBL" id="QKZR01000001">
    <property type="protein sequence ID" value="PZX44322.1"/>
    <property type="molecule type" value="Genomic_DNA"/>
</dbReference>
<proteinExistence type="predicted"/>
<dbReference type="PANTHER" id="PTHR45586:SF1">
    <property type="entry name" value="LIPOPOLYSACCHARIDE ASSEMBLY PROTEIN B"/>
    <property type="match status" value="1"/>
</dbReference>
<protein>
    <submittedName>
        <fullName evidence="5">Tetratricopeptide repeat protein</fullName>
    </submittedName>
</protein>
<reference evidence="5 6" key="1">
    <citation type="submission" date="2018-06" db="EMBL/GenBank/DDBJ databases">
        <title>Genomic Encyclopedia of Archaeal and Bacterial Type Strains, Phase II (KMG-II): from individual species to whole genera.</title>
        <authorList>
            <person name="Goeker M."/>
        </authorList>
    </citation>
    <scope>NUCLEOTIDE SEQUENCE [LARGE SCALE GENOMIC DNA]</scope>
    <source>
        <strain evidence="5 6">DSM 17205</strain>
    </source>
</reference>
<evidence type="ECO:0000256" key="1">
    <source>
        <dbReference type="ARBA" id="ARBA00022737"/>
    </source>
</evidence>
<sequence>MFKSLKYLFIIAIFLLSNIVMAQQEVFSDEVNVDDLGDVSDSFKDNFFNALSAKAIGNHDKAIAFLQVCEEIQPENGAVQYELGKNYLMSDAFAKAEQKINRAIELAGENEWLLETLYDVYDKQKEYEKAVVVLEKLADINENYEELLPYQYFRIGKNQESLAIIEKLDKRLGEDQRRTAIKRQIEARLDANEARDGNIVELEAAIKANPKDERSYINLIYLYSKKNNTEKVQEIAELLDKNLPDSDKAQLALYKIYLENGRTRKGIKSMRKVFESAQFDTETKINVLNDFIQTDATEVEDDEIQDAIDSFADEVEDVKAFNALGDYYLKKKDAARAISFYEKGLEINDKDYELIKKVALLSIDIKDYKKTIEITEKALDVFPAQALLYLLNGVAHNNLNEPDKAIDQLETGLSFLLDEPKLESDIYQQLALSYDKKGDTTKAAKMRSKVKTLSNKTQ</sequence>
<evidence type="ECO:0000313" key="6">
    <source>
        <dbReference type="Proteomes" id="UP000248584"/>
    </source>
</evidence>
<dbReference type="Proteomes" id="UP000248584">
    <property type="component" value="Unassembled WGS sequence"/>
</dbReference>
<dbReference type="InterPro" id="IPR019734">
    <property type="entry name" value="TPR_rpt"/>
</dbReference>
<dbReference type="SMART" id="SM00028">
    <property type="entry name" value="TPR"/>
    <property type="match status" value="7"/>
</dbReference>
<feature type="chain" id="PRO_5047112559" evidence="4">
    <location>
        <begin position="23"/>
        <end position="458"/>
    </location>
</feature>
<dbReference type="Pfam" id="PF13181">
    <property type="entry name" value="TPR_8"/>
    <property type="match status" value="1"/>
</dbReference>